<dbReference type="AlphaFoldDB" id="A0A3B0N3U3"/>
<proteinExistence type="predicted"/>
<sequence>MKNVIFKSVLILIIIKSVYCGDKPKDTKNFKGVGDLEPITDTDPNLSNDSDDENFDVTETTVQPETIPVEVGSDEETVDEELIEHKFVEAGINLESEKYILDITKFESKNYDYIKKKKVDKYIIKNGSKFYIVKSGDHMIWKSRNPEVYGKKVNVKKINEDIKTMKIQMCDDTIKDFYKIEVIYPWEEITAHSNEQFILDIENKRGNEDYDFVKNKEFCKYTVREHYKFIAIKSSNKIIWATHNPNTFATEVIVEGSGFGTVTVTIYLNTGIKMMYQRFTYFHSWEYITPYVSGDCDLDVMTMKSTDDYEFVPEKNDLKYICKGNYKFKSIKCSEDIIWYTRDPDVYGIEAIFVGNDMLDQWLTIIMNDGSKLTFYKSTKYENWENTTAGFADVIRIFAESDEERGVLKPMDSTEYTVTTFDGIRYVYEFHVADCKKISLKNKTVWRHTRQIPYPLFMIFNKQESKITLRFEKSLFVASIKHDDVEKEDYVVKDDYDISELKLYKLDEYDENVEITPNNSSVELIKENKFLYSLKKTVECTMIQVEDRPVWNHIDGQEHPKSITYNKNKNILNINFEHHFIDIALEWDEWISKMYSHVKELKLYTDNGENTVIPMKNELYKINDSLQEIYLIELLKGSKCSKVKCKEMTIWRRETNEKYPNCIEYDYSHEKKIMIHFDTHFNRYQIKENKWVKDKQEIPIIELVMFDQSESTIILTLDDFSLESTPDKSYKHEIKHGIKCINIKVFGTTIWEKTNADGFPKSITTIGLNKILVNFGDYMIIFKRSECKYRLINVKNLKG</sequence>
<keyword evidence="1" id="KW-0732">Signal</keyword>
<feature type="signal peptide" evidence="1">
    <location>
        <begin position="1"/>
        <end position="20"/>
    </location>
</feature>
<dbReference type="EMBL" id="UIVS01000002">
    <property type="protein sequence ID" value="SVP92359.1"/>
    <property type="molecule type" value="Genomic_DNA"/>
</dbReference>
<dbReference type="InterPro" id="IPR007480">
    <property type="entry name" value="DUF529"/>
</dbReference>
<evidence type="ECO:0000313" key="2">
    <source>
        <dbReference type="EMBL" id="SVP92208.1"/>
    </source>
</evidence>
<dbReference type="Pfam" id="PF04385">
    <property type="entry name" value="FAINT"/>
    <property type="match status" value="2"/>
</dbReference>
<dbReference type="EMBL" id="UIVT01000002">
    <property type="protein sequence ID" value="SVP92208.1"/>
    <property type="molecule type" value="Genomic_DNA"/>
</dbReference>
<dbReference type="Pfam" id="PF07708">
    <property type="entry name" value="Tash_PEST"/>
    <property type="match status" value="1"/>
</dbReference>
<accession>A0A3B0N3U3</accession>
<evidence type="ECO:0000256" key="1">
    <source>
        <dbReference type="SAM" id="SignalP"/>
    </source>
</evidence>
<dbReference type="InterPro" id="IPR011695">
    <property type="entry name" value="Tash_PEST_motif"/>
</dbReference>
<name>A0A3B0N3U3_THEAN</name>
<protein>
    <submittedName>
        <fullName evidence="3">SfiI-subtelomeric related protein family member, putative</fullName>
    </submittedName>
</protein>
<gene>
    <name evidence="2" type="ORF">TAT_000215200</name>
    <name evidence="3" type="ORF">TAV_000215200</name>
</gene>
<reference evidence="3" key="1">
    <citation type="submission" date="2018-07" db="EMBL/GenBank/DDBJ databases">
        <authorList>
            <person name="Quirk P.G."/>
            <person name="Krulwich T.A."/>
        </authorList>
    </citation>
    <scope>NUCLEOTIDE SEQUENCE</scope>
    <source>
        <strain evidence="3">Anand</strain>
    </source>
</reference>
<organism evidence="3">
    <name type="scientific">Theileria annulata</name>
    <dbReference type="NCBI Taxonomy" id="5874"/>
    <lineage>
        <taxon>Eukaryota</taxon>
        <taxon>Sar</taxon>
        <taxon>Alveolata</taxon>
        <taxon>Apicomplexa</taxon>
        <taxon>Aconoidasida</taxon>
        <taxon>Piroplasmida</taxon>
        <taxon>Theileriidae</taxon>
        <taxon>Theileria</taxon>
    </lineage>
</organism>
<evidence type="ECO:0000313" key="3">
    <source>
        <dbReference type="EMBL" id="SVP92359.1"/>
    </source>
</evidence>
<dbReference type="VEuPathDB" id="PiroplasmaDB:TA11400"/>
<feature type="chain" id="PRO_5036076061" evidence="1">
    <location>
        <begin position="21"/>
        <end position="799"/>
    </location>
</feature>